<dbReference type="Proteomes" id="UP000549457">
    <property type="component" value="Unassembled WGS sequence"/>
</dbReference>
<dbReference type="GO" id="GO:0046872">
    <property type="term" value="F:metal ion binding"/>
    <property type="evidence" value="ECO:0007669"/>
    <property type="project" value="UniProtKB-KW"/>
</dbReference>
<evidence type="ECO:0000259" key="6">
    <source>
        <dbReference type="PROSITE" id="PS51462"/>
    </source>
</evidence>
<evidence type="ECO:0000256" key="4">
    <source>
        <dbReference type="ARBA" id="ARBA00022842"/>
    </source>
</evidence>
<evidence type="ECO:0000256" key="3">
    <source>
        <dbReference type="ARBA" id="ARBA00022801"/>
    </source>
</evidence>
<evidence type="ECO:0000256" key="2">
    <source>
        <dbReference type="ARBA" id="ARBA00022723"/>
    </source>
</evidence>
<dbReference type="GO" id="GO:0005737">
    <property type="term" value="C:cytoplasm"/>
    <property type="evidence" value="ECO:0007669"/>
    <property type="project" value="TreeGrafter"/>
</dbReference>
<keyword evidence="8" id="KW-1185">Reference proteome</keyword>
<gene>
    <name evidence="7" type="ORF">HNP73_003187</name>
</gene>
<keyword evidence="3" id="KW-0378">Hydrolase</keyword>
<comment type="cofactor">
    <cofactor evidence="1">
        <name>Mg(2+)</name>
        <dbReference type="ChEBI" id="CHEBI:18420"/>
    </cofactor>
</comment>
<dbReference type="SUPFAM" id="SSF55811">
    <property type="entry name" value="Nudix"/>
    <property type="match status" value="1"/>
</dbReference>
<dbReference type="InterPro" id="IPR047198">
    <property type="entry name" value="DDP-like_NUDIX"/>
</dbReference>
<keyword evidence="4" id="KW-0460">Magnesium</keyword>
<dbReference type="InterPro" id="IPR015797">
    <property type="entry name" value="NUDIX_hydrolase-like_dom_sf"/>
</dbReference>
<evidence type="ECO:0000313" key="7">
    <source>
        <dbReference type="EMBL" id="MBB5223240.1"/>
    </source>
</evidence>
<accession>A0A840SR48</accession>
<comment type="caution">
    <text evidence="7">The sequence shown here is derived from an EMBL/GenBank/DDBJ whole genome shotgun (WGS) entry which is preliminary data.</text>
</comment>
<evidence type="ECO:0000313" key="8">
    <source>
        <dbReference type="Proteomes" id="UP000549457"/>
    </source>
</evidence>
<reference evidence="7 8" key="1">
    <citation type="submission" date="2020-08" db="EMBL/GenBank/DDBJ databases">
        <title>Genomic Encyclopedia of Type Strains, Phase IV (KMG-IV): sequencing the most valuable type-strain genomes for metagenomic binning, comparative biology and taxonomic classification.</title>
        <authorList>
            <person name="Goeker M."/>
        </authorList>
    </citation>
    <scope>NUCLEOTIDE SEQUENCE [LARGE SCALE GENOMIC DNA]</scope>
    <source>
        <strain evidence="7 8">DSM 101730</strain>
    </source>
</reference>
<dbReference type="EMBL" id="JACHFM010000003">
    <property type="protein sequence ID" value="MBB5223240.1"/>
    <property type="molecule type" value="Genomic_DNA"/>
</dbReference>
<evidence type="ECO:0000256" key="1">
    <source>
        <dbReference type="ARBA" id="ARBA00001946"/>
    </source>
</evidence>
<dbReference type="InterPro" id="IPR000086">
    <property type="entry name" value="NUDIX_hydrolase_dom"/>
</dbReference>
<proteinExistence type="predicted"/>
<dbReference type="PANTHER" id="PTHR12629">
    <property type="entry name" value="DIPHOSPHOINOSITOL POLYPHOSPHATE PHOSPHOHYDROLASE"/>
    <property type="match status" value="1"/>
</dbReference>
<dbReference type="Gene3D" id="3.90.79.10">
    <property type="entry name" value="Nucleoside Triphosphate Pyrophosphohydrolase"/>
    <property type="match status" value="1"/>
</dbReference>
<name>A0A840SR48_9RHOB</name>
<feature type="domain" description="Nudix hydrolase" evidence="6">
    <location>
        <begin position="1"/>
        <end position="116"/>
    </location>
</feature>
<evidence type="ECO:0000256" key="5">
    <source>
        <dbReference type="SAM" id="MobiDB-lite"/>
    </source>
</evidence>
<sequence>MRILLITSRDTGRWVIPKGWPMRNRTEAGAAAREAWEEAGLRGQISAVSIGVYTYRKRTPHSVFLPCVVRVYPLEAREMLQKFPEIGQRRARWFSPEKAARRVAEHELAALIRAFDPDAWATASPGPAPNHPADQSQDAAQEESEND</sequence>
<dbReference type="PANTHER" id="PTHR12629:SF0">
    <property type="entry name" value="DIPHOSPHOINOSITOL-POLYPHOSPHATE DIPHOSPHATASE"/>
    <property type="match status" value="1"/>
</dbReference>
<dbReference type="CDD" id="cd04666">
    <property type="entry name" value="NUDIX_DIPP2_like_Nudt4"/>
    <property type="match status" value="1"/>
</dbReference>
<feature type="region of interest" description="Disordered" evidence="5">
    <location>
        <begin position="119"/>
        <end position="147"/>
    </location>
</feature>
<organism evidence="7 8">
    <name type="scientific">Amaricoccus macauensis</name>
    <dbReference type="NCBI Taxonomy" id="57001"/>
    <lineage>
        <taxon>Bacteria</taxon>
        <taxon>Pseudomonadati</taxon>
        <taxon>Pseudomonadota</taxon>
        <taxon>Alphaproteobacteria</taxon>
        <taxon>Rhodobacterales</taxon>
        <taxon>Paracoccaceae</taxon>
        <taxon>Amaricoccus</taxon>
    </lineage>
</organism>
<dbReference type="PROSITE" id="PS51462">
    <property type="entry name" value="NUDIX"/>
    <property type="match status" value="1"/>
</dbReference>
<keyword evidence="2" id="KW-0479">Metal-binding</keyword>
<dbReference type="GO" id="GO:0016462">
    <property type="term" value="F:pyrophosphatase activity"/>
    <property type="evidence" value="ECO:0007669"/>
    <property type="project" value="InterPro"/>
</dbReference>
<dbReference type="AlphaFoldDB" id="A0A840SR48"/>
<protein>
    <submittedName>
        <fullName evidence="7">8-oxo-dGTP pyrophosphatase MutT (NUDIX family)</fullName>
    </submittedName>
</protein>
<dbReference type="Pfam" id="PF00293">
    <property type="entry name" value="NUDIX"/>
    <property type="match status" value="1"/>
</dbReference>